<evidence type="ECO:0000259" key="2">
    <source>
        <dbReference type="PROSITE" id="PS50883"/>
    </source>
</evidence>
<evidence type="ECO:0000256" key="1">
    <source>
        <dbReference type="SAM" id="MobiDB-lite"/>
    </source>
</evidence>
<evidence type="ECO:0000313" key="3">
    <source>
        <dbReference type="EMBL" id="MDN3609699.1"/>
    </source>
</evidence>
<dbReference type="Gene3D" id="3.20.20.450">
    <property type="entry name" value="EAL domain"/>
    <property type="match status" value="1"/>
</dbReference>
<dbReference type="SUPFAM" id="SSF141868">
    <property type="entry name" value="EAL domain-like"/>
    <property type="match status" value="1"/>
</dbReference>
<keyword evidence="4" id="KW-1185">Reference proteome</keyword>
<proteinExistence type="predicted"/>
<feature type="region of interest" description="Disordered" evidence="1">
    <location>
        <begin position="30"/>
        <end position="49"/>
    </location>
</feature>
<accession>A0ABT8BSR3</accession>
<dbReference type="PANTHER" id="PTHR33121">
    <property type="entry name" value="CYCLIC DI-GMP PHOSPHODIESTERASE PDEF"/>
    <property type="match status" value="1"/>
</dbReference>
<gene>
    <name evidence="3" type="ORF">QWZ16_08285</name>
</gene>
<dbReference type="SMART" id="SM00052">
    <property type="entry name" value="EAL"/>
    <property type="match status" value="1"/>
</dbReference>
<feature type="domain" description="EAL" evidence="2">
    <location>
        <begin position="50"/>
        <end position="307"/>
    </location>
</feature>
<dbReference type="InterPro" id="IPR001633">
    <property type="entry name" value="EAL_dom"/>
</dbReference>
<dbReference type="InterPro" id="IPR035919">
    <property type="entry name" value="EAL_sf"/>
</dbReference>
<protein>
    <submittedName>
        <fullName evidence="3">EAL domain-containing protein</fullName>
    </submittedName>
</protein>
<evidence type="ECO:0000313" key="4">
    <source>
        <dbReference type="Proteomes" id="UP001238540"/>
    </source>
</evidence>
<dbReference type="PROSITE" id="PS50883">
    <property type="entry name" value="EAL"/>
    <property type="match status" value="1"/>
</dbReference>
<sequence>MVNGISMQDDSNREVSSMFGKFLKSIESGQTPVLPEQHRSQDFSKSERENRVSREAIYSTLYELDNFQVHYQPIFQVQSEHQPIGFEALARWKHPEVMSPDEFIPIIESNPHLRRQFGQNIAKMVVNDLQGMLGAGSSFNYVSMNVNFDDLNEPDFVLYLAQLTMGCPAIRQHLILEITETTKIQMTQEFSNNIKLLSRLGIRIALDDVGVGYANFSALGLPFLSVIKIDKHLVDGIELSASKLSALKKIVELCLLYDVVVVIEGIETLEQHHLVKNVICSKACVQGYYYSKPRPKEEWFATMNTNTHRD</sequence>
<dbReference type="EMBL" id="JAUFQC010000001">
    <property type="protein sequence ID" value="MDN3609699.1"/>
    <property type="molecule type" value="Genomic_DNA"/>
</dbReference>
<reference evidence="4" key="1">
    <citation type="journal article" date="2019" name="Int. J. Syst. Evol. Microbiol.">
        <title>The Global Catalogue of Microorganisms (GCM) 10K type strain sequencing project: providing services to taxonomists for standard genome sequencing and annotation.</title>
        <authorList>
            <consortium name="The Broad Institute Genomics Platform"/>
            <consortium name="The Broad Institute Genome Sequencing Center for Infectious Disease"/>
            <person name="Wu L."/>
            <person name="Ma J."/>
        </authorList>
    </citation>
    <scope>NUCLEOTIDE SEQUENCE [LARGE SCALE GENOMIC DNA]</scope>
    <source>
        <strain evidence="4">CECT 7398</strain>
    </source>
</reference>
<dbReference type="RefSeq" id="WP_290311466.1">
    <property type="nucleotide sequence ID" value="NZ_JAUFQC010000001.1"/>
</dbReference>
<dbReference type="CDD" id="cd01948">
    <property type="entry name" value="EAL"/>
    <property type="match status" value="1"/>
</dbReference>
<dbReference type="Pfam" id="PF00563">
    <property type="entry name" value="EAL"/>
    <property type="match status" value="1"/>
</dbReference>
<name>A0ABT8BSR3_9VIBR</name>
<dbReference type="InterPro" id="IPR050706">
    <property type="entry name" value="Cyclic-di-GMP_PDE-like"/>
</dbReference>
<feature type="compositionally biased region" description="Basic and acidic residues" evidence="1">
    <location>
        <begin position="36"/>
        <end position="49"/>
    </location>
</feature>
<dbReference type="PANTHER" id="PTHR33121:SF70">
    <property type="entry name" value="SIGNALING PROTEIN YKOW"/>
    <property type="match status" value="1"/>
</dbReference>
<organism evidence="3 4">
    <name type="scientific">Vibrio ostreicida</name>
    <dbReference type="NCBI Taxonomy" id="526588"/>
    <lineage>
        <taxon>Bacteria</taxon>
        <taxon>Pseudomonadati</taxon>
        <taxon>Pseudomonadota</taxon>
        <taxon>Gammaproteobacteria</taxon>
        <taxon>Vibrionales</taxon>
        <taxon>Vibrionaceae</taxon>
        <taxon>Vibrio</taxon>
    </lineage>
</organism>
<dbReference type="Proteomes" id="UP001238540">
    <property type="component" value="Unassembled WGS sequence"/>
</dbReference>
<comment type="caution">
    <text evidence="3">The sequence shown here is derived from an EMBL/GenBank/DDBJ whole genome shotgun (WGS) entry which is preliminary data.</text>
</comment>